<dbReference type="Proteomes" id="UP000054321">
    <property type="component" value="Unassembled WGS sequence"/>
</dbReference>
<dbReference type="PANTHER" id="PTHR33112">
    <property type="entry name" value="DOMAIN PROTEIN, PUTATIVE-RELATED"/>
    <property type="match status" value="1"/>
</dbReference>
<keyword evidence="3" id="KW-1185">Reference proteome</keyword>
<dbReference type="InParanoid" id="A0A0C3DM11"/>
<proteinExistence type="predicted"/>
<dbReference type="OrthoDB" id="5428863at2759"/>
<dbReference type="InterPro" id="IPR010730">
    <property type="entry name" value="HET"/>
</dbReference>
<dbReference type="Pfam" id="PF06985">
    <property type="entry name" value="HET"/>
    <property type="match status" value="1"/>
</dbReference>
<dbReference type="AlphaFoldDB" id="A0A0C3DM11"/>
<evidence type="ECO:0000313" key="2">
    <source>
        <dbReference type="EMBL" id="KIN03068.1"/>
    </source>
</evidence>
<reference evidence="2 3" key="1">
    <citation type="submission" date="2014-04" db="EMBL/GenBank/DDBJ databases">
        <authorList>
            <consortium name="DOE Joint Genome Institute"/>
            <person name="Kuo A."/>
            <person name="Martino E."/>
            <person name="Perotto S."/>
            <person name="Kohler A."/>
            <person name="Nagy L.G."/>
            <person name="Floudas D."/>
            <person name="Copeland A."/>
            <person name="Barry K.W."/>
            <person name="Cichocki N."/>
            <person name="Veneault-Fourrey C."/>
            <person name="LaButti K."/>
            <person name="Lindquist E.A."/>
            <person name="Lipzen A."/>
            <person name="Lundell T."/>
            <person name="Morin E."/>
            <person name="Murat C."/>
            <person name="Sun H."/>
            <person name="Tunlid A."/>
            <person name="Henrissat B."/>
            <person name="Grigoriev I.V."/>
            <person name="Hibbett D.S."/>
            <person name="Martin F."/>
            <person name="Nordberg H.P."/>
            <person name="Cantor M.N."/>
            <person name="Hua S.X."/>
        </authorList>
    </citation>
    <scope>NUCLEOTIDE SEQUENCE [LARGE SCALE GENOMIC DNA]</scope>
    <source>
        <strain evidence="2 3">Zn</strain>
    </source>
</reference>
<feature type="domain" description="Heterokaryon incompatibility" evidence="1">
    <location>
        <begin position="68"/>
        <end position="213"/>
    </location>
</feature>
<gene>
    <name evidence="2" type="ORF">OIDMADRAFT_178789</name>
</gene>
<dbReference type="STRING" id="913774.A0A0C3DM11"/>
<dbReference type="HOGENOM" id="CLU_506318_0_0_1"/>
<accession>A0A0C3DM11</accession>
<sequence>MRLSGMPHSAGDPQMMDLTRLRQILKTCLRDHKRCQLRPLSESTSINILLIDVNQYCLVEKPYNCDRVALSYVWGKDQAVKTTIKNLAEFKEEGSLLKIQNEIPRTIWDSMLLVRGLGQRYLWADSLCIVQDDEEAKREQIRAMDSIYSNSLLTIIAVSGHEANSGLPGVRPNTRPLRCTPLDERNALVATTDDLGSIMGTSIYETRGWTFQERLLSPRRLYVSNWQYFFSCLTETCCEDSLAEKPLRKSFDPHGTSPNSLMRKLASFDGRMLPELAFSVYGEIIENFSTRSLTSPWDTVNAITGINKVAALNLGRLLCAGGPYQLIEYCLIWFHQIGRTPIRNDYFASWSWAGWKCPVSFKLANEIFRDGTRPIFSCRADVHMVEGREDWQYIDMLDIEGWGCNAGKFISGQGRMARLEMGDLDENIDGEGKLVGMFFDTEIPAEPLKTSCWLIGLFRKETVYYMTLIAILKAACLASNIPLPDPFSEMDDLEKGCQVVVLLVEDKGEHVERMGIGIISDSVWNQMLDIERKSFTLM</sequence>
<evidence type="ECO:0000313" key="3">
    <source>
        <dbReference type="Proteomes" id="UP000054321"/>
    </source>
</evidence>
<organism evidence="2 3">
    <name type="scientific">Oidiodendron maius (strain Zn)</name>
    <dbReference type="NCBI Taxonomy" id="913774"/>
    <lineage>
        <taxon>Eukaryota</taxon>
        <taxon>Fungi</taxon>
        <taxon>Dikarya</taxon>
        <taxon>Ascomycota</taxon>
        <taxon>Pezizomycotina</taxon>
        <taxon>Leotiomycetes</taxon>
        <taxon>Leotiomycetes incertae sedis</taxon>
        <taxon>Myxotrichaceae</taxon>
        <taxon>Oidiodendron</taxon>
    </lineage>
</organism>
<dbReference type="EMBL" id="KN832874">
    <property type="protein sequence ID" value="KIN03068.1"/>
    <property type="molecule type" value="Genomic_DNA"/>
</dbReference>
<name>A0A0C3DM11_OIDMZ</name>
<evidence type="ECO:0000259" key="1">
    <source>
        <dbReference type="Pfam" id="PF06985"/>
    </source>
</evidence>
<dbReference type="PANTHER" id="PTHR33112:SF12">
    <property type="entry name" value="HETEROKARYON INCOMPATIBILITY DOMAIN-CONTAINING PROTEIN"/>
    <property type="match status" value="1"/>
</dbReference>
<reference evidence="3" key="2">
    <citation type="submission" date="2015-01" db="EMBL/GenBank/DDBJ databases">
        <title>Evolutionary Origins and Diversification of the Mycorrhizal Mutualists.</title>
        <authorList>
            <consortium name="DOE Joint Genome Institute"/>
            <consortium name="Mycorrhizal Genomics Consortium"/>
            <person name="Kohler A."/>
            <person name="Kuo A."/>
            <person name="Nagy L.G."/>
            <person name="Floudas D."/>
            <person name="Copeland A."/>
            <person name="Barry K.W."/>
            <person name="Cichocki N."/>
            <person name="Veneault-Fourrey C."/>
            <person name="LaButti K."/>
            <person name="Lindquist E.A."/>
            <person name="Lipzen A."/>
            <person name="Lundell T."/>
            <person name="Morin E."/>
            <person name="Murat C."/>
            <person name="Riley R."/>
            <person name="Ohm R."/>
            <person name="Sun H."/>
            <person name="Tunlid A."/>
            <person name="Henrissat B."/>
            <person name="Grigoriev I.V."/>
            <person name="Hibbett D.S."/>
            <person name="Martin F."/>
        </authorList>
    </citation>
    <scope>NUCLEOTIDE SEQUENCE [LARGE SCALE GENOMIC DNA]</scope>
    <source>
        <strain evidence="3">Zn</strain>
    </source>
</reference>
<protein>
    <recommendedName>
        <fullName evidence="1">Heterokaryon incompatibility domain-containing protein</fullName>
    </recommendedName>
</protein>